<protein>
    <submittedName>
        <fullName evidence="4">Uncharacterized protein</fullName>
    </submittedName>
</protein>
<dbReference type="OrthoDB" id="267397at2759"/>
<dbReference type="PANTHER" id="PTHR10677">
    <property type="entry name" value="UBIQUILIN"/>
    <property type="match status" value="1"/>
</dbReference>
<evidence type="ECO:0000259" key="2">
    <source>
        <dbReference type="PROSITE" id="PS50030"/>
    </source>
</evidence>
<dbReference type="GO" id="GO:0031593">
    <property type="term" value="F:polyubiquitin modification-dependent protein binding"/>
    <property type="evidence" value="ECO:0007669"/>
    <property type="project" value="TreeGrafter"/>
</dbReference>
<gene>
    <name evidence="4" type="ORF">GOMPHAMPRED_000498</name>
</gene>
<dbReference type="PROSITE" id="PS50030">
    <property type="entry name" value="UBA"/>
    <property type="match status" value="1"/>
</dbReference>
<keyword evidence="5" id="KW-1185">Reference proteome</keyword>
<dbReference type="Pfam" id="PF23195">
    <property type="entry name" value="UBQLN1"/>
    <property type="match status" value="1"/>
</dbReference>
<evidence type="ECO:0000313" key="5">
    <source>
        <dbReference type="Proteomes" id="UP000664169"/>
    </source>
</evidence>
<comment type="caution">
    <text evidence="4">The sequence shown here is derived from an EMBL/GenBank/DDBJ whole genome shotgun (WGS) entry which is preliminary data.</text>
</comment>
<dbReference type="FunFam" id="1.10.8.10:FF:000024">
    <property type="entry name" value="Ubiquitin domain-containing protein DSK2"/>
    <property type="match status" value="1"/>
</dbReference>
<dbReference type="SMART" id="SM00213">
    <property type="entry name" value="UBQ"/>
    <property type="match status" value="1"/>
</dbReference>
<dbReference type="CDD" id="cd14324">
    <property type="entry name" value="UBA_Dsk2p_like"/>
    <property type="match status" value="1"/>
</dbReference>
<dbReference type="SUPFAM" id="SSF54236">
    <property type="entry name" value="Ubiquitin-like"/>
    <property type="match status" value="1"/>
</dbReference>
<dbReference type="Pfam" id="PF00240">
    <property type="entry name" value="ubiquitin"/>
    <property type="match status" value="1"/>
</dbReference>
<feature type="compositionally biased region" description="Low complexity" evidence="1">
    <location>
        <begin position="390"/>
        <end position="413"/>
    </location>
</feature>
<dbReference type="CDD" id="cd16106">
    <property type="entry name" value="Ubl_Dsk2p_like"/>
    <property type="match status" value="1"/>
</dbReference>
<name>A0A8H3EDL1_9LECA</name>
<dbReference type="InterPro" id="IPR006636">
    <property type="entry name" value="STI1_HS-bd"/>
</dbReference>
<feature type="region of interest" description="Disordered" evidence="1">
    <location>
        <begin position="377"/>
        <end position="413"/>
    </location>
</feature>
<evidence type="ECO:0000259" key="3">
    <source>
        <dbReference type="PROSITE" id="PS50053"/>
    </source>
</evidence>
<sequence length="485" mass="51641">MADENASEDAPITFNVKSNNDTKYTITISLSATVADLKEKLSTKEFADLPVERQRLIYSGRVLKDAETLASYKIQPGNTVHLVKGAASNVRQNPANQGTAATPALPTNLSAGTGNNPLAGLTGARYAGFAQLPSQDMFGPDGGMGPPPDPEDMARMLQNPQFASALNEALSNPALVENMIQQNPLLRDMGPQMRQMLQSPEFRRMMTDPEQMRSMMQMQRMFGGGPFGMGGGGSSGNNAFPAPGVTDTTPASHQQQNQTQQQAQQRAAPFNPFAAFTQAQGQGNQPPANPFASLFNPALFGNTPAQTPPAAASTGQGTPTGQDSTTTATTQETTTAPSSNPPNTTQPSQSQNQPQFPFPNPNLMYNPQLLQNLLSSMTQNTPPTIDPTNPQQQSGSTPAAAGAGAEGGSNANPFAALMNPWLVNALEGNTSQTQSPPDTRPAEERYAEQLRQLNEMGFYEFERNVEALRRSGGSVQGAVEYLLTH</sequence>
<feature type="domain" description="UBA" evidence="2">
    <location>
        <begin position="441"/>
        <end position="485"/>
    </location>
</feature>
<evidence type="ECO:0000256" key="1">
    <source>
        <dbReference type="SAM" id="MobiDB-lite"/>
    </source>
</evidence>
<dbReference type="GO" id="GO:0006511">
    <property type="term" value="P:ubiquitin-dependent protein catabolic process"/>
    <property type="evidence" value="ECO:0007669"/>
    <property type="project" value="TreeGrafter"/>
</dbReference>
<dbReference type="Proteomes" id="UP000664169">
    <property type="component" value="Unassembled WGS sequence"/>
</dbReference>
<dbReference type="Gene3D" id="3.10.20.90">
    <property type="entry name" value="Phosphatidylinositol 3-kinase Catalytic Subunit, Chain A, domain 1"/>
    <property type="match status" value="1"/>
</dbReference>
<dbReference type="PROSITE" id="PS50053">
    <property type="entry name" value="UBIQUITIN_2"/>
    <property type="match status" value="1"/>
</dbReference>
<dbReference type="EMBL" id="CAJPDQ010000001">
    <property type="protein sequence ID" value="CAF9903690.1"/>
    <property type="molecule type" value="Genomic_DNA"/>
</dbReference>
<dbReference type="SMART" id="SM00165">
    <property type="entry name" value="UBA"/>
    <property type="match status" value="1"/>
</dbReference>
<dbReference type="InterPro" id="IPR009060">
    <property type="entry name" value="UBA-like_sf"/>
</dbReference>
<dbReference type="Gene3D" id="1.10.8.10">
    <property type="entry name" value="DNA helicase RuvA subunit, C-terminal domain"/>
    <property type="match status" value="1"/>
</dbReference>
<dbReference type="GO" id="GO:0005829">
    <property type="term" value="C:cytosol"/>
    <property type="evidence" value="ECO:0007669"/>
    <property type="project" value="TreeGrafter"/>
</dbReference>
<dbReference type="InterPro" id="IPR015496">
    <property type="entry name" value="Ubiquilin"/>
</dbReference>
<dbReference type="InterPro" id="IPR029071">
    <property type="entry name" value="Ubiquitin-like_domsf"/>
</dbReference>
<dbReference type="AlphaFoldDB" id="A0A8H3EDL1"/>
<feature type="compositionally biased region" description="Gly residues" evidence="1">
    <location>
        <begin position="224"/>
        <end position="235"/>
    </location>
</feature>
<feature type="compositionally biased region" description="Low complexity" evidence="1">
    <location>
        <begin position="303"/>
        <end position="355"/>
    </location>
</feature>
<feature type="compositionally biased region" description="Low complexity" evidence="1">
    <location>
        <begin position="254"/>
        <end position="280"/>
    </location>
</feature>
<proteinExistence type="predicted"/>
<reference evidence="4" key="1">
    <citation type="submission" date="2021-03" db="EMBL/GenBank/DDBJ databases">
        <authorList>
            <person name="Tagirdzhanova G."/>
        </authorList>
    </citation>
    <scope>NUCLEOTIDE SEQUENCE</scope>
</reference>
<organism evidence="4 5">
    <name type="scientific">Gomphillus americanus</name>
    <dbReference type="NCBI Taxonomy" id="1940652"/>
    <lineage>
        <taxon>Eukaryota</taxon>
        <taxon>Fungi</taxon>
        <taxon>Dikarya</taxon>
        <taxon>Ascomycota</taxon>
        <taxon>Pezizomycotina</taxon>
        <taxon>Lecanoromycetes</taxon>
        <taxon>OSLEUM clade</taxon>
        <taxon>Ostropomycetidae</taxon>
        <taxon>Ostropales</taxon>
        <taxon>Graphidaceae</taxon>
        <taxon>Gomphilloideae</taxon>
        <taxon>Gomphillus</taxon>
    </lineage>
</organism>
<dbReference type="Pfam" id="PF00627">
    <property type="entry name" value="UBA"/>
    <property type="match status" value="1"/>
</dbReference>
<accession>A0A8H3EDL1</accession>
<dbReference type="SUPFAM" id="SSF46934">
    <property type="entry name" value="UBA-like"/>
    <property type="match status" value="1"/>
</dbReference>
<feature type="domain" description="Ubiquitin-like" evidence="3">
    <location>
        <begin position="12"/>
        <end position="83"/>
    </location>
</feature>
<feature type="region of interest" description="Disordered" evidence="1">
    <location>
        <begin position="224"/>
        <end position="365"/>
    </location>
</feature>
<dbReference type="InterPro" id="IPR000626">
    <property type="entry name" value="Ubiquitin-like_dom"/>
</dbReference>
<dbReference type="SMART" id="SM00727">
    <property type="entry name" value="STI1"/>
    <property type="match status" value="2"/>
</dbReference>
<dbReference type="PANTHER" id="PTHR10677:SF3">
    <property type="entry name" value="FI07626P-RELATED"/>
    <property type="match status" value="1"/>
</dbReference>
<evidence type="ECO:0000313" key="4">
    <source>
        <dbReference type="EMBL" id="CAF9903690.1"/>
    </source>
</evidence>
<feature type="compositionally biased region" description="Polar residues" evidence="1">
    <location>
        <begin position="377"/>
        <end position="389"/>
    </location>
</feature>
<dbReference type="InterPro" id="IPR015940">
    <property type="entry name" value="UBA"/>
</dbReference>